<dbReference type="Pfam" id="PF02837">
    <property type="entry name" value="Glyco_hydro_2_N"/>
    <property type="match status" value="1"/>
</dbReference>
<dbReference type="SUPFAM" id="SSF51445">
    <property type="entry name" value="(Trans)glycosidases"/>
    <property type="match status" value="1"/>
</dbReference>
<feature type="domain" description="Glycoside hydrolase family 2 immunoglobulin-like beta-sandwich" evidence="4">
    <location>
        <begin position="219"/>
        <end position="324"/>
    </location>
</feature>
<evidence type="ECO:0000256" key="1">
    <source>
        <dbReference type="ARBA" id="ARBA00007401"/>
    </source>
</evidence>
<dbReference type="InterPro" id="IPR040605">
    <property type="entry name" value="Glyco_hydro2_dom5"/>
</dbReference>
<organism evidence="9 10">
    <name type="scientific">Niastella caeni</name>
    <dbReference type="NCBI Taxonomy" id="2569763"/>
    <lineage>
        <taxon>Bacteria</taxon>
        <taxon>Pseudomonadati</taxon>
        <taxon>Bacteroidota</taxon>
        <taxon>Chitinophagia</taxon>
        <taxon>Chitinophagales</taxon>
        <taxon>Chitinophagaceae</taxon>
        <taxon>Niastella</taxon>
    </lineage>
</organism>
<evidence type="ECO:0000313" key="10">
    <source>
        <dbReference type="Proteomes" id="UP000306918"/>
    </source>
</evidence>
<dbReference type="InterPro" id="IPR008979">
    <property type="entry name" value="Galactose-bd-like_sf"/>
</dbReference>
<evidence type="ECO:0000259" key="7">
    <source>
        <dbReference type="Pfam" id="PF16355"/>
    </source>
</evidence>
<dbReference type="InterPro" id="IPR032311">
    <property type="entry name" value="DUF4982"/>
</dbReference>
<evidence type="ECO:0000259" key="5">
    <source>
        <dbReference type="Pfam" id="PF02836"/>
    </source>
</evidence>
<accession>A0A4S8HWW8</accession>
<sequence length="952" mass="107025">MNYYKNLFSLTLFSLYVLNTFSQQEQVKRERLPMDHDWRFAFGHPYDVQQDFGAGTAYFSYLAKAGSGDGAAAAGFDDRAWRKLDLPHDWAVEQPFSPEASFSHGFKAIGRAFPERSVGWYRKTFTIPTADLGKRVSIVFDGVFRNSIVWVNGHYLGTEQSGYSSFQYDITDVLNYGGDNVIAVRVDATMEEGWFYEGAGIYRHVWLTKTAPVHVAANGTFVTSQVQEGNAVVSVKTDVMNEAKESKTIDVIQTIVDADGKVITTKTNSAVSLAPFQTREITTHLSVNDAKLWDIDSPYLYRLVTRIKERADTTDQYETTFGIRTIRFDASAGFFLNGKPVKLKGTNNHQDHAGVGTAIPDELQYWRIKTLKDIGANAYRCSHHPPTPELLDACDRLGMLVLDENRLMRTTADGLNELKRMIMRDRNHPAVIGWSVGNEEWAIENNITGERIAATLQAFANSLDSTRPATAGISGSFRSGISDIMQVMGYNYLGNGDIDAHRKRFPNQPGMGTEEGSTFATRGIYVTDDNKHYQAAYDRKPRPTFYTIEEGWRFYAERPYLAGMFIWTGFDYRGEPTPYGWPSVTSYFGMMDICGFPKDNAYYLRSWWGKQPVLHLLPHWNWKGQEGKMIDVWAYSNCDEVELFLNKKSLGRKKMTINGHLEWKVAYAPGKLEAVGYKAGKKLLTDVVQTTAGPDSIRLTSHKTSLTAGCDDIAIVTVDALDKNHLAVPMADNEITFTIQGPGKIIGVGNGDPTSLEKDRFIETIQTVRIEDLKEKAVDSIDVTNETGLAVDDTNWKEAFKDRDYKNLAKAYVYRGSFMLPQNYDSSAITLFYKNIGREQSLYINGKEIAHNQKEYETAAGYQLNKSMLRPGKNVIAIVATPIPKRHEWENVNTDPGLIQLVLPAGTWKRKLFNGLAQMIVQRTKEPGDIVLVATSPGLKSATFRWHIPEGR</sequence>
<name>A0A4S8HWW8_9BACT</name>
<dbReference type="GO" id="GO:0004553">
    <property type="term" value="F:hydrolase activity, hydrolyzing O-glycosyl compounds"/>
    <property type="evidence" value="ECO:0007669"/>
    <property type="project" value="InterPro"/>
</dbReference>
<evidence type="ECO:0000259" key="4">
    <source>
        <dbReference type="Pfam" id="PF00703"/>
    </source>
</evidence>
<comment type="similarity">
    <text evidence="1">Belongs to the glycosyl hydrolase 2 family.</text>
</comment>
<keyword evidence="10" id="KW-1185">Reference proteome</keyword>
<feature type="domain" description="Glycosyl hydrolases family 2 sugar binding" evidence="6">
    <location>
        <begin position="116"/>
        <end position="210"/>
    </location>
</feature>
<dbReference type="Gene3D" id="2.60.40.10">
    <property type="entry name" value="Immunoglobulins"/>
    <property type="match status" value="4"/>
</dbReference>
<keyword evidence="3" id="KW-0326">Glycosidase</keyword>
<dbReference type="Pfam" id="PF02836">
    <property type="entry name" value="Glyco_hydro_2_C"/>
    <property type="match status" value="1"/>
</dbReference>
<dbReference type="PRINTS" id="PR00132">
    <property type="entry name" value="GLHYDRLASE2"/>
</dbReference>
<dbReference type="AlphaFoldDB" id="A0A4S8HWW8"/>
<evidence type="ECO:0000256" key="2">
    <source>
        <dbReference type="ARBA" id="ARBA00022801"/>
    </source>
</evidence>
<dbReference type="Pfam" id="PF16355">
    <property type="entry name" value="DUF4982"/>
    <property type="match status" value="1"/>
</dbReference>
<dbReference type="Pfam" id="PF18565">
    <property type="entry name" value="Glyco_hydro2_C5"/>
    <property type="match status" value="1"/>
</dbReference>
<reference evidence="9 10" key="1">
    <citation type="submission" date="2019-04" db="EMBL/GenBank/DDBJ databases">
        <title>Niastella caeni sp. nov., isolated from activated sludge.</title>
        <authorList>
            <person name="Sheng M."/>
        </authorList>
    </citation>
    <scope>NUCLEOTIDE SEQUENCE [LARGE SCALE GENOMIC DNA]</scope>
    <source>
        <strain evidence="9 10">HX-2-15</strain>
    </source>
</reference>
<evidence type="ECO:0000313" key="9">
    <source>
        <dbReference type="EMBL" id="THU40193.1"/>
    </source>
</evidence>
<comment type="caution">
    <text evidence="9">The sequence shown here is derived from an EMBL/GenBank/DDBJ whole genome shotgun (WGS) entry which is preliminary data.</text>
</comment>
<dbReference type="InterPro" id="IPR006104">
    <property type="entry name" value="Glyco_hydro_2_N"/>
</dbReference>
<dbReference type="InterPro" id="IPR036156">
    <property type="entry name" value="Beta-gal/glucu_dom_sf"/>
</dbReference>
<dbReference type="Pfam" id="PF00703">
    <property type="entry name" value="Glyco_hydro_2"/>
    <property type="match status" value="1"/>
</dbReference>
<dbReference type="EMBL" id="STFF01000002">
    <property type="protein sequence ID" value="THU40193.1"/>
    <property type="molecule type" value="Genomic_DNA"/>
</dbReference>
<dbReference type="Gene3D" id="2.60.120.260">
    <property type="entry name" value="Galactose-binding domain-like"/>
    <property type="match status" value="2"/>
</dbReference>
<dbReference type="OrthoDB" id="9801077at2"/>
<dbReference type="Gene3D" id="3.20.20.80">
    <property type="entry name" value="Glycosidases"/>
    <property type="match status" value="1"/>
</dbReference>
<dbReference type="InterPro" id="IPR051913">
    <property type="entry name" value="GH2_Domain-Containing"/>
</dbReference>
<dbReference type="InterPro" id="IPR006103">
    <property type="entry name" value="Glyco_hydro_2_cat"/>
</dbReference>
<feature type="domain" description="Glycoside hydrolase family 2" evidence="8">
    <location>
        <begin position="697"/>
        <end position="759"/>
    </location>
</feature>
<evidence type="ECO:0000256" key="3">
    <source>
        <dbReference type="ARBA" id="ARBA00023295"/>
    </source>
</evidence>
<evidence type="ECO:0000259" key="8">
    <source>
        <dbReference type="Pfam" id="PF18565"/>
    </source>
</evidence>
<dbReference type="PANTHER" id="PTHR42732:SF1">
    <property type="entry name" value="BETA-MANNOSIDASE"/>
    <property type="match status" value="1"/>
</dbReference>
<feature type="domain" description="Glycoside hydrolase family 2 catalytic" evidence="5">
    <location>
        <begin position="334"/>
        <end position="471"/>
    </location>
</feature>
<dbReference type="Proteomes" id="UP000306918">
    <property type="component" value="Unassembled WGS sequence"/>
</dbReference>
<dbReference type="NCBIfam" id="NF041462">
    <property type="entry name" value="GalA"/>
    <property type="match status" value="1"/>
</dbReference>
<keyword evidence="2 9" id="KW-0378">Hydrolase</keyword>
<dbReference type="SUPFAM" id="SSF49785">
    <property type="entry name" value="Galactose-binding domain-like"/>
    <property type="match status" value="2"/>
</dbReference>
<dbReference type="InterPro" id="IPR048230">
    <property type="entry name" value="GalA-like"/>
</dbReference>
<dbReference type="InterPro" id="IPR006101">
    <property type="entry name" value="Glyco_hydro_2"/>
</dbReference>
<dbReference type="SUPFAM" id="SSF49303">
    <property type="entry name" value="beta-Galactosidase/glucuronidase domain"/>
    <property type="match status" value="1"/>
</dbReference>
<dbReference type="PANTHER" id="PTHR42732">
    <property type="entry name" value="BETA-GALACTOSIDASE"/>
    <property type="match status" value="1"/>
</dbReference>
<proteinExistence type="inferred from homology"/>
<evidence type="ECO:0000259" key="6">
    <source>
        <dbReference type="Pfam" id="PF02837"/>
    </source>
</evidence>
<protein>
    <submittedName>
        <fullName evidence="9">Glycoside hydrolase family 2 protein</fullName>
    </submittedName>
</protein>
<feature type="domain" description="DUF4982" evidence="7">
    <location>
        <begin position="627"/>
        <end position="682"/>
    </location>
</feature>
<dbReference type="InterPro" id="IPR017853">
    <property type="entry name" value="GH"/>
</dbReference>
<dbReference type="InterPro" id="IPR006102">
    <property type="entry name" value="Ig-like_GH2"/>
</dbReference>
<dbReference type="InterPro" id="IPR013783">
    <property type="entry name" value="Ig-like_fold"/>
</dbReference>
<gene>
    <name evidence="9" type="ORF">FAM09_09980</name>
</gene>
<dbReference type="GO" id="GO:0005975">
    <property type="term" value="P:carbohydrate metabolic process"/>
    <property type="evidence" value="ECO:0007669"/>
    <property type="project" value="InterPro"/>
</dbReference>